<feature type="compositionally biased region" description="Basic and acidic residues" evidence="1">
    <location>
        <begin position="1"/>
        <end position="24"/>
    </location>
</feature>
<name>A0A3S3QML2_9MAGN</name>
<evidence type="ECO:0000256" key="1">
    <source>
        <dbReference type="SAM" id="MobiDB-lite"/>
    </source>
</evidence>
<keyword evidence="3" id="KW-1185">Reference proteome</keyword>
<proteinExistence type="predicted"/>
<sequence>MERDYGTDGKLKEVRSKTEIKRSEGSGGLPQLCEVSQQSNTLGDELSIRFAKDSELSLFSSFSANGNSLRFGAGNTKTLALILGTNDAIALEANSPKDENSTSKEMVTNRSRVRKRGESGIEQRNKTKSGVALNNEHLAAISAGRAGRPSLRRREKRCHAFSISIELDL</sequence>
<feature type="region of interest" description="Disordered" evidence="1">
    <location>
        <begin position="95"/>
        <end position="129"/>
    </location>
</feature>
<organism evidence="2 3">
    <name type="scientific">Cinnamomum micranthum f. kanehirae</name>
    <dbReference type="NCBI Taxonomy" id="337451"/>
    <lineage>
        <taxon>Eukaryota</taxon>
        <taxon>Viridiplantae</taxon>
        <taxon>Streptophyta</taxon>
        <taxon>Embryophyta</taxon>
        <taxon>Tracheophyta</taxon>
        <taxon>Spermatophyta</taxon>
        <taxon>Magnoliopsida</taxon>
        <taxon>Magnoliidae</taxon>
        <taxon>Laurales</taxon>
        <taxon>Lauraceae</taxon>
        <taxon>Cinnamomum</taxon>
    </lineage>
</organism>
<dbReference type="EMBL" id="QPKB01000006">
    <property type="protein sequence ID" value="RWR86785.1"/>
    <property type="molecule type" value="Genomic_DNA"/>
</dbReference>
<dbReference type="Proteomes" id="UP000283530">
    <property type="component" value="Unassembled WGS sequence"/>
</dbReference>
<reference evidence="2 3" key="1">
    <citation type="journal article" date="2019" name="Nat. Plants">
        <title>Stout camphor tree genome fills gaps in understanding of flowering plant genome evolution.</title>
        <authorList>
            <person name="Chaw S.M."/>
            <person name="Liu Y.C."/>
            <person name="Wu Y.W."/>
            <person name="Wang H.Y."/>
            <person name="Lin C.I."/>
            <person name="Wu C.S."/>
            <person name="Ke H.M."/>
            <person name="Chang L.Y."/>
            <person name="Hsu C.Y."/>
            <person name="Yang H.T."/>
            <person name="Sudianto E."/>
            <person name="Hsu M.H."/>
            <person name="Wu K.P."/>
            <person name="Wang L.N."/>
            <person name="Leebens-Mack J.H."/>
            <person name="Tsai I.J."/>
        </authorList>
    </citation>
    <scope>NUCLEOTIDE SEQUENCE [LARGE SCALE GENOMIC DNA]</scope>
    <source>
        <strain evidence="3">cv. Chaw 1501</strain>
        <tissue evidence="2">Young leaves</tissue>
    </source>
</reference>
<evidence type="ECO:0000313" key="2">
    <source>
        <dbReference type="EMBL" id="RWR86785.1"/>
    </source>
</evidence>
<dbReference type="AlphaFoldDB" id="A0A3S3QML2"/>
<accession>A0A3S3QML2</accession>
<feature type="region of interest" description="Disordered" evidence="1">
    <location>
        <begin position="1"/>
        <end position="32"/>
    </location>
</feature>
<protein>
    <submittedName>
        <fullName evidence="2">Uncharacterized protein</fullName>
    </submittedName>
</protein>
<feature type="compositionally biased region" description="Basic and acidic residues" evidence="1">
    <location>
        <begin position="116"/>
        <end position="125"/>
    </location>
</feature>
<gene>
    <name evidence="2" type="ORF">CKAN_01570000</name>
</gene>
<evidence type="ECO:0000313" key="3">
    <source>
        <dbReference type="Proteomes" id="UP000283530"/>
    </source>
</evidence>
<comment type="caution">
    <text evidence="2">The sequence shown here is derived from an EMBL/GenBank/DDBJ whole genome shotgun (WGS) entry which is preliminary data.</text>
</comment>